<evidence type="ECO:0000256" key="11">
    <source>
        <dbReference type="ARBA" id="ARBA00022932"/>
    </source>
</evidence>
<keyword evidence="5" id="KW-0255">Endonuclease</keyword>
<evidence type="ECO:0000256" key="12">
    <source>
        <dbReference type="ARBA" id="ARBA00023172"/>
    </source>
</evidence>
<evidence type="ECO:0000256" key="13">
    <source>
        <dbReference type="ARBA" id="ARBA00023268"/>
    </source>
</evidence>
<keyword evidence="1" id="KW-0815">Transposition</keyword>
<evidence type="ECO:0000256" key="4">
    <source>
        <dbReference type="ARBA" id="ARBA00022723"/>
    </source>
</evidence>
<comment type="catalytic activity">
    <reaction evidence="14">
        <text>DNA(n) + a 2'-deoxyribonucleoside 5'-triphosphate = DNA(n+1) + diphosphate</text>
        <dbReference type="Rhea" id="RHEA:22508"/>
        <dbReference type="Rhea" id="RHEA-COMP:17339"/>
        <dbReference type="Rhea" id="RHEA-COMP:17340"/>
        <dbReference type="ChEBI" id="CHEBI:33019"/>
        <dbReference type="ChEBI" id="CHEBI:61560"/>
        <dbReference type="ChEBI" id="CHEBI:173112"/>
        <dbReference type="EC" id="2.7.7.49"/>
    </reaction>
</comment>
<dbReference type="RefSeq" id="XP_053024455.1">
    <property type="nucleotide sequence ID" value="XM_053160486.1"/>
</dbReference>
<evidence type="ECO:0000256" key="1">
    <source>
        <dbReference type="ARBA" id="ARBA00022578"/>
    </source>
</evidence>
<name>A0ABY7CV90_9BASI</name>
<keyword evidence="3" id="KW-0540">Nuclease</keyword>
<dbReference type="Gene3D" id="3.30.420.10">
    <property type="entry name" value="Ribonuclease H-like superfamily/Ribonuclease H"/>
    <property type="match status" value="1"/>
</dbReference>
<accession>A0ABY7CV90</accession>
<dbReference type="Proteomes" id="UP001164743">
    <property type="component" value="Chromosome 10A"/>
</dbReference>
<keyword evidence="7" id="KW-0460">Magnesium</keyword>
<dbReference type="GeneID" id="77801381"/>
<dbReference type="PANTHER" id="PTHR42648:SF11">
    <property type="entry name" value="TRANSPOSON TY4-P GAG-POL POLYPROTEIN"/>
    <property type="match status" value="1"/>
</dbReference>
<keyword evidence="11" id="KW-0808">Transferase</keyword>
<evidence type="ECO:0000256" key="8">
    <source>
        <dbReference type="ARBA" id="ARBA00022884"/>
    </source>
</evidence>
<evidence type="ECO:0000313" key="17">
    <source>
        <dbReference type="EMBL" id="WAQ88900.1"/>
    </source>
</evidence>
<proteinExistence type="predicted"/>
<dbReference type="PANTHER" id="PTHR42648">
    <property type="entry name" value="TRANSPOSASE, PUTATIVE-RELATED"/>
    <property type="match status" value="1"/>
</dbReference>
<dbReference type="PROSITE" id="PS50994">
    <property type="entry name" value="INTEGRASE"/>
    <property type="match status" value="1"/>
</dbReference>
<evidence type="ECO:0000256" key="14">
    <source>
        <dbReference type="ARBA" id="ARBA00048173"/>
    </source>
</evidence>
<dbReference type="InterPro" id="IPR036397">
    <property type="entry name" value="RNaseH_sf"/>
</dbReference>
<keyword evidence="8" id="KW-0694">RNA-binding</keyword>
<evidence type="ECO:0000256" key="9">
    <source>
        <dbReference type="ARBA" id="ARBA00022908"/>
    </source>
</evidence>
<dbReference type="Pfam" id="PF07727">
    <property type="entry name" value="RVT_2"/>
    <property type="match status" value="1"/>
</dbReference>
<evidence type="ECO:0000313" key="18">
    <source>
        <dbReference type="Proteomes" id="UP001164743"/>
    </source>
</evidence>
<feature type="domain" description="Integrase catalytic" evidence="16">
    <location>
        <begin position="1"/>
        <end position="125"/>
    </location>
</feature>
<reference evidence="17" key="1">
    <citation type="submission" date="2022-10" db="EMBL/GenBank/DDBJ databases">
        <title>Puccinia triticina Genome sequencing and assembly.</title>
        <authorList>
            <person name="Li C."/>
        </authorList>
    </citation>
    <scope>NUCLEOTIDE SEQUENCE</scope>
    <source>
        <strain evidence="17">Pt15</strain>
    </source>
</reference>
<sequence>MKSCSEVPHIIIALIKKPVTHFKLAPKFIRSDNAKEYTVKPLLDYLDSVGSQIIFTSPYTLEQNGEAKRLNRTLGDIARTTLAHSGMPSTLWSDVYHCACYLINAAGPVFLLVIRTTNEGGYFGTWLLRKILTLGQERTKEVCKEQDSQVDLLQATSDADIPTTLRHALRSPAGDQWRKACISEWDQLTEINTFDIVDKLGKRLIGTMFVFDIKQNTDGSGNRLKARFVVQGFKQRLGKDVRSTFAPTASLLTLWILLTLAARNKWIINSFDITGEFIHSPIEETIYVDPPAELFPHLEGKVLNLQKALYGTRQASRCWWKHFKGLLHGCGFECDEVEECLYRYKKDDSVIIVWIHVDDGIVFGNNQKDIDILRQNMDQALWLKWDSKPDKLVGIRLEYKENAIFLSQHLLIDQILEKYKKEVKADLITTHTPLTGDNITTSTGETVLATLYQSFIGSINYLALGT</sequence>
<keyword evidence="12" id="KW-0233">DNA recombination</keyword>
<keyword evidence="13" id="KW-0511">Multifunctional enzyme</keyword>
<evidence type="ECO:0000256" key="6">
    <source>
        <dbReference type="ARBA" id="ARBA00022801"/>
    </source>
</evidence>
<keyword evidence="9" id="KW-0229">DNA integration</keyword>
<dbReference type="InterPro" id="IPR039537">
    <property type="entry name" value="Retrotran_Ty1/copia-like"/>
</dbReference>
<evidence type="ECO:0000256" key="15">
    <source>
        <dbReference type="ARBA" id="ARBA00049244"/>
    </source>
</evidence>
<protein>
    <recommendedName>
        <fullName evidence="16">Integrase catalytic domain-containing protein</fullName>
    </recommendedName>
</protein>
<evidence type="ECO:0000256" key="2">
    <source>
        <dbReference type="ARBA" id="ARBA00022695"/>
    </source>
</evidence>
<gene>
    <name evidence="17" type="ORF">PtA15_10A322</name>
</gene>
<dbReference type="EMBL" id="CP110430">
    <property type="protein sequence ID" value="WAQ88900.1"/>
    <property type="molecule type" value="Genomic_DNA"/>
</dbReference>
<keyword evidence="2" id="KW-0548">Nucleotidyltransferase</keyword>
<evidence type="ECO:0000256" key="7">
    <source>
        <dbReference type="ARBA" id="ARBA00022842"/>
    </source>
</evidence>
<keyword evidence="18" id="KW-1185">Reference proteome</keyword>
<keyword evidence="11" id="KW-0239">DNA-directed DNA polymerase</keyword>
<comment type="catalytic activity">
    <reaction evidence="15">
        <text>DNA(n) + a 2'-deoxyribonucleoside 5'-triphosphate = DNA(n+1) + diphosphate</text>
        <dbReference type="Rhea" id="RHEA:22508"/>
        <dbReference type="Rhea" id="RHEA-COMP:17339"/>
        <dbReference type="Rhea" id="RHEA-COMP:17340"/>
        <dbReference type="ChEBI" id="CHEBI:33019"/>
        <dbReference type="ChEBI" id="CHEBI:61560"/>
        <dbReference type="ChEBI" id="CHEBI:173112"/>
        <dbReference type="EC" id="2.7.7.7"/>
    </reaction>
</comment>
<dbReference type="SUPFAM" id="SSF53098">
    <property type="entry name" value="Ribonuclease H-like"/>
    <property type="match status" value="1"/>
</dbReference>
<keyword evidence="6" id="KW-0378">Hydrolase</keyword>
<keyword evidence="4" id="KW-0479">Metal-binding</keyword>
<dbReference type="InterPro" id="IPR012337">
    <property type="entry name" value="RNaseH-like_sf"/>
</dbReference>
<organism evidence="17 18">
    <name type="scientific">Puccinia triticina</name>
    <dbReference type="NCBI Taxonomy" id="208348"/>
    <lineage>
        <taxon>Eukaryota</taxon>
        <taxon>Fungi</taxon>
        <taxon>Dikarya</taxon>
        <taxon>Basidiomycota</taxon>
        <taxon>Pucciniomycotina</taxon>
        <taxon>Pucciniomycetes</taxon>
        <taxon>Pucciniales</taxon>
        <taxon>Pucciniaceae</taxon>
        <taxon>Puccinia</taxon>
    </lineage>
</organism>
<dbReference type="InterPro" id="IPR013103">
    <property type="entry name" value="RVT_2"/>
</dbReference>
<evidence type="ECO:0000256" key="10">
    <source>
        <dbReference type="ARBA" id="ARBA00022918"/>
    </source>
</evidence>
<keyword evidence="10" id="KW-0695">RNA-directed DNA polymerase</keyword>
<evidence type="ECO:0000256" key="3">
    <source>
        <dbReference type="ARBA" id="ARBA00022722"/>
    </source>
</evidence>
<evidence type="ECO:0000256" key="5">
    <source>
        <dbReference type="ARBA" id="ARBA00022759"/>
    </source>
</evidence>
<evidence type="ECO:0000259" key="16">
    <source>
        <dbReference type="PROSITE" id="PS50994"/>
    </source>
</evidence>
<dbReference type="InterPro" id="IPR001584">
    <property type="entry name" value="Integrase_cat-core"/>
</dbReference>